<protein>
    <submittedName>
        <fullName evidence="1">Uncharacterized protein</fullName>
    </submittedName>
</protein>
<comment type="caution">
    <text evidence="1">The sequence shown here is derived from an EMBL/GenBank/DDBJ whole genome shotgun (WGS) entry which is preliminary data.</text>
</comment>
<name>A0A8J6K6V6_ELECQ</name>
<dbReference type="EMBL" id="WNTK01000010">
    <property type="protein sequence ID" value="KAG9477589.1"/>
    <property type="molecule type" value="Genomic_DNA"/>
</dbReference>
<dbReference type="Proteomes" id="UP000770717">
    <property type="component" value="Unassembled WGS sequence"/>
</dbReference>
<gene>
    <name evidence="1" type="ORF">GDO78_002793</name>
</gene>
<sequence length="121" mass="13514">MTQTGYKSSKTGNIQLYGLNCNVNKEYPPSAPCCGTLGYTIPQKEKTLTNIRAVKPRSAHFRAASDQSESAARSNTIFFCIKWYMLDRSPKCDVKSPPGASWKVMIRTDERPHVVISDIVI</sequence>
<proteinExistence type="predicted"/>
<evidence type="ECO:0000313" key="1">
    <source>
        <dbReference type="EMBL" id="KAG9477589.1"/>
    </source>
</evidence>
<organism evidence="1 2">
    <name type="scientific">Eleutherodactylus coqui</name>
    <name type="common">Puerto Rican coqui</name>
    <dbReference type="NCBI Taxonomy" id="57060"/>
    <lineage>
        <taxon>Eukaryota</taxon>
        <taxon>Metazoa</taxon>
        <taxon>Chordata</taxon>
        <taxon>Craniata</taxon>
        <taxon>Vertebrata</taxon>
        <taxon>Euteleostomi</taxon>
        <taxon>Amphibia</taxon>
        <taxon>Batrachia</taxon>
        <taxon>Anura</taxon>
        <taxon>Neobatrachia</taxon>
        <taxon>Hyloidea</taxon>
        <taxon>Eleutherodactylidae</taxon>
        <taxon>Eleutherodactylinae</taxon>
        <taxon>Eleutherodactylus</taxon>
        <taxon>Eleutherodactylus</taxon>
    </lineage>
</organism>
<accession>A0A8J6K6V6</accession>
<dbReference type="AlphaFoldDB" id="A0A8J6K6V6"/>
<keyword evidence="2" id="KW-1185">Reference proteome</keyword>
<reference evidence="1" key="1">
    <citation type="thesis" date="2020" institute="ProQuest LLC" country="789 East Eisenhower Parkway, Ann Arbor, MI, USA">
        <title>Comparative Genomics and Chromosome Evolution.</title>
        <authorList>
            <person name="Mudd A.B."/>
        </authorList>
    </citation>
    <scope>NUCLEOTIDE SEQUENCE</scope>
    <source>
        <strain evidence="1">HN-11 Male</strain>
        <tissue evidence="1">Kidney and liver</tissue>
    </source>
</reference>
<evidence type="ECO:0000313" key="2">
    <source>
        <dbReference type="Proteomes" id="UP000770717"/>
    </source>
</evidence>